<keyword evidence="3" id="KW-1185">Reference proteome</keyword>
<evidence type="ECO:0000313" key="2">
    <source>
        <dbReference type="EMBL" id="ETS60029.1"/>
    </source>
</evidence>
<reference evidence="2 3" key="1">
    <citation type="journal article" date="2014" name="Genome Announc.">
        <title>Genome sequence of the basidiomycetous fungus Pseudozyma aphidis DSM70725, an efficient producer of biosurfactant mannosylerythritol lipids.</title>
        <authorList>
            <person name="Lorenz S."/>
            <person name="Guenther M."/>
            <person name="Grumaz C."/>
            <person name="Rupp S."/>
            <person name="Zibek S."/>
            <person name="Sohn K."/>
        </authorList>
    </citation>
    <scope>NUCLEOTIDE SEQUENCE [LARGE SCALE GENOMIC DNA]</scope>
    <source>
        <strain evidence="3">ATCC 32657 / CBS 517.83 / DSM 70725 / JCM 10318 / NBRC 10182 / NRRL Y-7954 / St-0401</strain>
    </source>
</reference>
<feature type="chain" id="PRO_5004832992" evidence="1">
    <location>
        <begin position="17"/>
        <end position="210"/>
    </location>
</feature>
<organism evidence="2 3">
    <name type="scientific">Moesziomyces aphidis</name>
    <name type="common">Pseudozyma aphidis</name>
    <dbReference type="NCBI Taxonomy" id="84754"/>
    <lineage>
        <taxon>Eukaryota</taxon>
        <taxon>Fungi</taxon>
        <taxon>Dikarya</taxon>
        <taxon>Basidiomycota</taxon>
        <taxon>Ustilaginomycotina</taxon>
        <taxon>Ustilaginomycetes</taxon>
        <taxon>Ustilaginales</taxon>
        <taxon>Ustilaginaceae</taxon>
        <taxon>Moesziomyces</taxon>
    </lineage>
</organism>
<keyword evidence="1" id="KW-0732">Signal</keyword>
<evidence type="ECO:0000313" key="3">
    <source>
        <dbReference type="Proteomes" id="UP000019462"/>
    </source>
</evidence>
<dbReference type="Proteomes" id="UP000019462">
    <property type="component" value="Unassembled WGS sequence"/>
</dbReference>
<dbReference type="OrthoDB" id="2549016at2759"/>
<name>W3VEP4_MOEAP</name>
<evidence type="ECO:0000256" key="1">
    <source>
        <dbReference type="SAM" id="SignalP"/>
    </source>
</evidence>
<accession>W3VEP4</accession>
<dbReference type="EMBL" id="AWNI01000039">
    <property type="protein sequence ID" value="ETS60029.1"/>
    <property type="molecule type" value="Genomic_DNA"/>
</dbReference>
<dbReference type="AlphaFoldDB" id="W3VEP4"/>
<sequence>MFLFAWFLLFAVGALAGGSSSRPSPDVVRSYRDLHRGLLEPINLYNPQPQTVAPLGPPWRGRNKLANMQNYIRNVYNHEAYIDPEAGAALTRLRGNMQWIINHPNDPRIKDYQRGLVAVMEEASAQAKHDMQNGLHPVNVRAQHLDPIRSLSNKVNGVVDLFGQGRSELMSSHLEQADRDRFAKAFEVLFSEKHLLSSATRLATTVPRLQ</sequence>
<proteinExistence type="predicted"/>
<dbReference type="HOGENOM" id="CLU_1288744_0_0_1"/>
<gene>
    <name evidence="2" type="ORF">PaG_06020</name>
</gene>
<feature type="signal peptide" evidence="1">
    <location>
        <begin position="1"/>
        <end position="16"/>
    </location>
</feature>
<comment type="caution">
    <text evidence="2">The sequence shown here is derived from an EMBL/GenBank/DDBJ whole genome shotgun (WGS) entry which is preliminary data.</text>
</comment>
<protein>
    <submittedName>
        <fullName evidence="2">Uncharacterized protein</fullName>
    </submittedName>
</protein>